<feature type="repeat" description="PPR" evidence="2">
    <location>
        <begin position="486"/>
        <end position="520"/>
    </location>
</feature>
<proteinExistence type="predicted"/>
<evidence type="ECO:0000256" key="2">
    <source>
        <dbReference type="PROSITE-ProRule" id="PRU00708"/>
    </source>
</evidence>
<dbReference type="Pfam" id="PF13041">
    <property type="entry name" value="PPR_2"/>
    <property type="match status" value="2"/>
</dbReference>
<dbReference type="Pfam" id="PF20431">
    <property type="entry name" value="E_motif"/>
    <property type="match status" value="1"/>
</dbReference>
<keyword evidence="4" id="KW-1185">Reference proteome</keyword>
<dbReference type="PANTHER" id="PTHR47926">
    <property type="entry name" value="PENTATRICOPEPTIDE REPEAT-CONTAINING PROTEIN"/>
    <property type="match status" value="1"/>
</dbReference>
<organism evidence="3 4">
    <name type="scientific">Stylosanthes scabra</name>
    <dbReference type="NCBI Taxonomy" id="79078"/>
    <lineage>
        <taxon>Eukaryota</taxon>
        <taxon>Viridiplantae</taxon>
        <taxon>Streptophyta</taxon>
        <taxon>Embryophyta</taxon>
        <taxon>Tracheophyta</taxon>
        <taxon>Spermatophyta</taxon>
        <taxon>Magnoliopsida</taxon>
        <taxon>eudicotyledons</taxon>
        <taxon>Gunneridae</taxon>
        <taxon>Pentapetalae</taxon>
        <taxon>rosids</taxon>
        <taxon>fabids</taxon>
        <taxon>Fabales</taxon>
        <taxon>Fabaceae</taxon>
        <taxon>Papilionoideae</taxon>
        <taxon>50 kb inversion clade</taxon>
        <taxon>dalbergioids sensu lato</taxon>
        <taxon>Dalbergieae</taxon>
        <taxon>Pterocarpus clade</taxon>
        <taxon>Stylosanthes</taxon>
    </lineage>
</organism>
<dbReference type="SUPFAM" id="SSF48452">
    <property type="entry name" value="TPR-like"/>
    <property type="match status" value="1"/>
</dbReference>
<evidence type="ECO:0008006" key="5">
    <source>
        <dbReference type="Google" id="ProtNLM"/>
    </source>
</evidence>
<dbReference type="Pfam" id="PF01535">
    <property type="entry name" value="PPR"/>
    <property type="match status" value="7"/>
</dbReference>
<dbReference type="InterPro" id="IPR011990">
    <property type="entry name" value="TPR-like_helical_dom_sf"/>
</dbReference>
<evidence type="ECO:0000313" key="3">
    <source>
        <dbReference type="EMBL" id="MED6121503.1"/>
    </source>
</evidence>
<reference evidence="3 4" key="1">
    <citation type="journal article" date="2023" name="Plants (Basel)">
        <title>Bridging the Gap: Combining Genomics and Transcriptomics Approaches to Understand Stylosanthes scabra, an Orphan Legume from the Brazilian Caatinga.</title>
        <authorList>
            <person name="Ferreira-Neto J.R.C."/>
            <person name="da Silva M.D."/>
            <person name="Binneck E."/>
            <person name="de Melo N.F."/>
            <person name="da Silva R.H."/>
            <person name="de Melo A.L.T.M."/>
            <person name="Pandolfi V."/>
            <person name="Bustamante F.O."/>
            <person name="Brasileiro-Vidal A.C."/>
            <person name="Benko-Iseppon A.M."/>
        </authorList>
    </citation>
    <scope>NUCLEOTIDE SEQUENCE [LARGE SCALE GENOMIC DNA]</scope>
    <source>
        <tissue evidence="3">Leaves</tissue>
    </source>
</reference>
<dbReference type="InterPro" id="IPR046848">
    <property type="entry name" value="E_motif"/>
</dbReference>
<sequence length="585" mass="65886">MLPTDVIGSPENKYSSLISKCITAKSLKLGKALHCHLIKTALFFDPFLTNGLINAYSKCGCVESAEKAFDDLPNKTTRSWNTLLSVFSKMCLFDKAYNMFDKMPHRNLVSYNTLISGSTRHGFHRESVSLFRMMQMDSGCLMLDEFTLVSVVGSCASLGNLKWVHQVHGVEIIVGMGCNMILNNALIDAYGKCGEPDSSYSVFCWMPENDVVSWTSMVVAYARASRLDEACRVFDNMPFRNTVSWTALITGFARNRRCSEALDLFKQMLEEGVNPSAQTFVSVLGACADEALIGRGKEVHGQIIRYSNSEKNLFNVYVYNALIDMYGKCGDMKSAEILFEMAPMRDLVSWNTLITGFAQNGYGHESLVVFRKMMIETGMKPNHVTFLGVISACSHAGLVNQGLEFLDLMERRYGVKPRPDHYALLIDLLGRKNRLKEAVDLIEKMPGTIGNHIAVWGAVLGACRVHGNLDLAKRAAEALFELEPENTARYVMLSNIYAASGRFKDADRIRRIMKEKGLKKEAARSWIELRDARHEFVAKDKFHPQIGEIYEVNNKLVYHLKDAGYQPFSDYPLLEEEDDDFYFSI</sequence>
<gene>
    <name evidence="3" type="ORF">PIB30_030810</name>
</gene>
<feature type="repeat" description="PPR" evidence="2">
    <location>
        <begin position="241"/>
        <end position="275"/>
    </location>
</feature>
<name>A0ABU6RC28_9FABA</name>
<dbReference type="EMBL" id="JASCZI010030338">
    <property type="protein sequence ID" value="MED6121503.1"/>
    <property type="molecule type" value="Genomic_DNA"/>
</dbReference>
<dbReference type="Gene3D" id="1.25.40.10">
    <property type="entry name" value="Tetratricopeptide repeat domain"/>
    <property type="match status" value="4"/>
</dbReference>
<feature type="repeat" description="PPR" evidence="2">
    <location>
        <begin position="346"/>
        <end position="381"/>
    </location>
</feature>
<feature type="repeat" description="PPR" evidence="2">
    <location>
        <begin position="315"/>
        <end position="345"/>
    </location>
</feature>
<feature type="repeat" description="PPR" evidence="2">
    <location>
        <begin position="76"/>
        <end position="110"/>
    </location>
</feature>
<evidence type="ECO:0000256" key="1">
    <source>
        <dbReference type="ARBA" id="ARBA00022737"/>
    </source>
</evidence>
<dbReference type="NCBIfam" id="TIGR00756">
    <property type="entry name" value="PPR"/>
    <property type="match status" value="6"/>
</dbReference>
<protein>
    <recommendedName>
        <fullName evidence="5">Pentatricopeptide repeat-containing protein</fullName>
    </recommendedName>
</protein>
<keyword evidence="1" id="KW-0677">Repeat</keyword>
<dbReference type="PANTHER" id="PTHR47926:SF346">
    <property type="entry name" value="PENTATRICOPEPTIDE REPEAT-CONTAINING PROTEIN"/>
    <property type="match status" value="1"/>
</dbReference>
<dbReference type="PROSITE" id="PS51375">
    <property type="entry name" value="PPR"/>
    <property type="match status" value="6"/>
</dbReference>
<feature type="repeat" description="PPR" evidence="2">
    <location>
        <begin position="210"/>
        <end position="240"/>
    </location>
</feature>
<evidence type="ECO:0000313" key="4">
    <source>
        <dbReference type="Proteomes" id="UP001341840"/>
    </source>
</evidence>
<comment type="caution">
    <text evidence="3">The sequence shown here is derived from an EMBL/GenBank/DDBJ whole genome shotgun (WGS) entry which is preliminary data.</text>
</comment>
<dbReference type="InterPro" id="IPR002885">
    <property type="entry name" value="PPR_rpt"/>
</dbReference>
<dbReference type="Proteomes" id="UP001341840">
    <property type="component" value="Unassembled WGS sequence"/>
</dbReference>
<accession>A0ABU6RC28</accession>
<dbReference type="InterPro" id="IPR046960">
    <property type="entry name" value="PPR_At4g14850-like_plant"/>
</dbReference>